<dbReference type="AlphaFoldDB" id="A0AAW9V9Y9"/>
<protein>
    <recommendedName>
        <fullName evidence="3">Transposase</fullName>
    </recommendedName>
</protein>
<gene>
    <name evidence="1" type="ORF">GKR67_07270</name>
</gene>
<proteinExistence type="predicted"/>
<evidence type="ECO:0000313" key="2">
    <source>
        <dbReference type="Proteomes" id="UP000449944"/>
    </source>
</evidence>
<evidence type="ECO:0000313" key="1">
    <source>
        <dbReference type="EMBL" id="MTC34411.1"/>
    </source>
</evidence>
<dbReference type="Proteomes" id="UP000449944">
    <property type="component" value="Unassembled WGS sequence"/>
</dbReference>
<reference evidence="1 2" key="1">
    <citation type="submission" date="2019-10" db="EMBL/GenBank/DDBJ databases">
        <title>Comparative genomic analysis of Providencia.</title>
        <authorList>
            <person name="Yuan C."/>
            <person name="Wei Y."/>
            <person name="Yin Z."/>
        </authorList>
    </citation>
    <scope>NUCLEOTIDE SEQUENCE [LARGE SCALE GENOMIC DNA]</scope>
    <source>
        <strain evidence="2">wls1934</strain>
    </source>
</reference>
<comment type="caution">
    <text evidence="1">The sequence shown here is derived from an EMBL/GenBank/DDBJ whole genome shotgun (WGS) entry which is preliminary data.</text>
</comment>
<dbReference type="EMBL" id="WLUB01000025">
    <property type="protein sequence ID" value="MTC34411.1"/>
    <property type="molecule type" value="Genomic_DNA"/>
</dbReference>
<name>A0AAW9V9Y9_9GAMM</name>
<organism evidence="1 2">
    <name type="scientific">Providencia alcalifaciens</name>
    <dbReference type="NCBI Taxonomy" id="126385"/>
    <lineage>
        <taxon>Bacteria</taxon>
        <taxon>Pseudomonadati</taxon>
        <taxon>Pseudomonadota</taxon>
        <taxon>Gammaproteobacteria</taxon>
        <taxon>Enterobacterales</taxon>
        <taxon>Morganellaceae</taxon>
        <taxon>Providencia</taxon>
    </lineage>
</organism>
<evidence type="ECO:0008006" key="3">
    <source>
        <dbReference type="Google" id="ProtNLM"/>
    </source>
</evidence>
<accession>A0AAW9V9Y9</accession>
<sequence length="93" mass="10966">MPKHYFPDDANWIQEMLLQLSPSARNRALVAYSEVYQEHWELEPVSYRKVNKARHEANSRLRQYVRRYSKAMQGYTSAPLLVSDRPAKSQAQI</sequence>